<dbReference type="OrthoDB" id="89089at2"/>
<name>A0A1R1C4L4_PAEAM</name>
<gene>
    <name evidence="1" type="ORF">BK131_03515</name>
</gene>
<proteinExistence type="predicted"/>
<organism evidence="1 2">
    <name type="scientific">Paenibacillus amylolyticus</name>
    <dbReference type="NCBI Taxonomy" id="1451"/>
    <lineage>
        <taxon>Bacteria</taxon>
        <taxon>Bacillati</taxon>
        <taxon>Bacillota</taxon>
        <taxon>Bacilli</taxon>
        <taxon>Bacillales</taxon>
        <taxon>Paenibacillaceae</taxon>
        <taxon>Paenibacillus</taxon>
    </lineage>
</organism>
<evidence type="ECO:0008006" key="3">
    <source>
        <dbReference type="Google" id="ProtNLM"/>
    </source>
</evidence>
<sequence length="138" mass="15118">MALTPDLNIQVPDLFSSEIQPTRTYSFDPATGEIGRVIDGLEAMKQFIIKAIRTIRFEHVIYPDSYGAESDTVVGLATSAGFVASELPRVITEALIYDERVSEVKDFDIEQQGDSATVTFTVVTNEGDLRLTEVVGSV</sequence>
<comment type="caution">
    <text evidence="1">The sequence shown here is derived from an EMBL/GenBank/DDBJ whole genome shotgun (WGS) entry which is preliminary data.</text>
</comment>
<dbReference type="Pfam" id="PF10934">
    <property type="entry name" value="Sheath_initiator"/>
    <property type="match status" value="1"/>
</dbReference>
<protein>
    <recommendedName>
        <fullName evidence="3">DUF2634 domain-containing protein</fullName>
    </recommendedName>
</protein>
<dbReference type="Proteomes" id="UP000187134">
    <property type="component" value="Unassembled WGS sequence"/>
</dbReference>
<reference evidence="1 2" key="1">
    <citation type="submission" date="2016-11" db="EMBL/GenBank/DDBJ databases">
        <title>Paenibacillus species isolates.</title>
        <authorList>
            <person name="Beno S.M."/>
        </authorList>
    </citation>
    <scope>NUCLEOTIDE SEQUENCE [LARGE SCALE GENOMIC DNA]</scope>
    <source>
        <strain evidence="1 2">FSL H8-0246</strain>
    </source>
</reference>
<dbReference type="InterPro" id="IPR020288">
    <property type="entry name" value="Sheath_initiator"/>
</dbReference>
<evidence type="ECO:0000313" key="2">
    <source>
        <dbReference type="Proteomes" id="UP000187134"/>
    </source>
</evidence>
<dbReference type="EMBL" id="MRTJ01000001">
    <property type="protein sequence ID" value="OMF17055.1"/>
    <property type="molecule type" value="Genomic_DNA"/>
</dbReference>
<dbReference type="AlphaFoldDB" id="A0A1R1C4L4"/>
<accession>A0A1R1C4L4</accession>
<evidence type="ECO:0000313" key="1">
    <source>
        <dbReference type="EMBL" id="OMF17055.1"/>
    </source>
</evidence>